<reference evidence="3" key="1">
    <citation type="submission" date="2025-08" db="UniProtKB">
        <authorList>
            <consortium name="RefSeq"/>
        </authorList>
    </citation>
    <scope>IDENTIFICATION</scope>
</reference>
<organism evidence="2 3">
    <name type="scientific">Hydra vulgaris</name>
    <name type="common">Hydra</name>
    <name type="synonym">Hydra attenuata</name>
    <dbReference type="NCBI Taxonomy" id="6087"/>
    <lineage>
        <taxon>Eukaryota</taxon>
        <taxon>Metazoa</taxon>
        <taxon>Cnidaria</taxon>
        <taxon>Hydrozoa</taxon>
        <taxon>Hydroidolina</taxon>
        <taxon>Anthoathecata</taxon>
        <taxon>Aplanulata</taxon>
        <taxon>Hydridae</taxon>
        <taxon>Hydra</taxon>
    </lineage>
</organism>
<sequence length="175" mass="20309">MKRNYPSGWEKKKKQKAIEQELQRLSGSILKFTKRALSQANNEAGSEESPESLEGPSTSYGQRNEQTSNEEQEKGEEEQYKRQEEEDITNLIYSKSDANSVNESEDLTLNYDVGNWPTPMLYYLRTDVIRQGSEIYQNLEGPFDPVHKPGENSKGQTRQLTKSWFYKKLPSENRF</sequence>
<evidence type="ECO:0000313" key="3">
    <source>
        <dbReference type="RefSeq" id="XP_065668215.1"/>
    </source>
</evidence>
<feature type="region of interest" description="Disordered" evidence="1">
    <location>
        <begin position="38"/>
        <end position="87"/>
    </location>
</feature>
<evidence type="ECO:0000313" key="2">
    <source>
        <dbReference type="Proteomes" id="UP001652625"/>
    </source>
</evidence>
<gene>
    <name evidence="3" type="primary">LOC136088433</name>
</gene>
<accession>A0ABM4D1U7</accession>
<dbReference type="GeneID" id="136088433"/>
<feature type="compositionally biased region" description="Low complexity" evidence="1">
    <location>
        <begin position="52"/>
        <end position="67"/>
    </location>
</feature>
<dbReference type="RefSeq" id="XP_065668215.1">
    <property type="nucleotide sequence ID" value="XM_065812143.1"/>
</dbReference>
<evidence type="ECO:0000256" key="1">
    <source>
        <dbReference type="SAM" id="MobiDB-lite"/>
    </source>
</evidence>
<dbReference type="Proteomes" id="UP001652625">
    <property type="component" value="Chromosome 12"/>
</dbReference>
<proteinExistence type="predicted"/>
<name>A0ABM4D1U7_HYDVU</name>
<protein>
    <submittedName>
        <fullName evidence="3">Uncharacterized protein LOC136088433</fullName>
    </submittedName>
</protein>
<keyword evidence="2" id="KW-1185">Reference proteome</keyword>